<dbReference type="Proteomes" id="UP000676336">
    <property type="component" value="Unassembled WGS sequence"/>
</dbReference>
<gene>
    <name evidence="2" type="ORF">BYL167_LOCUS38506</name>
    <name evidence="5" type="ORF">GIL414_LOCUS44366</name>
    <name evidence="6" type="ORF">GIL414_LOCUS47102</name>
    <name evidence="4" type="ORF">OVN521_LOCUS48985</name>
    <name evidence="3" type="ORF">SMN809_LOCUS43672</name>
    <name evidence="7" type="ORF">SMN809_LOCUS48162</name>
</gene>
<dbReference type="EMBL" id="CAJOBJ010149595">
    <property type="protein sequence ID" value="CAF4799647.1"/>
    <property type="molecule type" value="Genomic_DNA"/>
</dbReference>
<organism evidence="4 8">
    <name type="scientific">Rotaria magnacalcarata</name>
    <dbReference type="NCBI Taxonomy" id="392030"/>
    <lineage>
        <taxon>Eukaryota</taxon>
        <taxon>Metazoa</taxon>
        <taxon>Spiralia</taxon>
        <taxon>Gnathifera</taxon>
        <taxon>Rotifera</taxon>
        <taxon>Eurotatoria</taxon>
        <taxon>Bdelloidea</taxon>
        <taxon>Philodinida</taxon>
        <taxon>Philodinidae</taxon>
        <taxon>Rotaria</taxon>
    </lineage>
</organism>
<comment type="caution">
    <text evidence="4">The sequence shown here is derived from an EMBL/GenBank/DDBJ whole genome shotgun (WGS) entry which is preliminary data.</text>
</comment>
<dbReference type="Proteomes" id="UP000681967">
    <property type="component" value="Unassembled WGS sequence"/>
</dbReference>
<feature type="compositionally biased region" description="Polar residues" evidence="1">
    <location>
        <begin position="8"/>
        <end position="33"/>
    </location>
</feature>
<evidence type="ECO:0000256" key="1">
    <source>
        <dbReference type="SAM" id="MobiDB-lite"/>
    </source>
</evidence>
<dbReference type="EMBL" id="CAJOBI010129302">
    <property type="protein sequence ID" value="CAF4716626.1"/>
    <property type="molecule type" value="Genomic_DNA"/>
</dbReference>
<accession>A0A821JHE7</accession>
<feature type="region of interest" description="Disordered" evidence="1">
    <location>
        <begin position="1"/>
        <end position="33"/>
    </location>
</feature>
<evidence type="ECO:0000313" key="7">
    <source>
        <dbReference type="EMBL" id="CAF4823911.1"/>
    </source>
</evidence>
<dbReference type="Proteomes" id="UP000681720">
    <property type="component" value="Unassembled WGS sequence"/>
</dbReference>
<dbReference type="EMBL" id="CAJOBI010154172">
    <property type="protein sequence ID" value="CAF4823911.1"/>
    <property type="molecule type" value="Genomic_DNA"/>
</dbReference>
<sequence>SLMRSVSRHATNTKGSPTLQSSSSYINENSTESGFGSDVFDVNSTEFGRHSSAIDRVRF</sequence>
<protein>
    <submittedName>
        <fullName evidence="4">Uncharacterized protein</fullName>
    </submittedName>
</protein>
<evidence type="ECO:0000313" key="6">
    <source>
        <dbReference type="EMBL" id="CAF4799647.1"/>
    </source>
</evidence>
<feature type="non-terminal residue" evidence="4">
    <location>
        <position position="59"/>
    </location>
</feature>
<reference evidence="4" key="1">
    <citation type="submission" date="2021-02" db="EMBL/GenBank/DDBJ databases">
        <authorList>
            <person name="Nowell W R."/>
        </authorList>
    </citation>
    <scope>NUCLEOTIDE SEQUENCE</scope>
</reference>
<dbReference type="EMBL" id="CAJOBH010090154">
    <property type="protein sequence ID" value="CAF4560974.1"/>
    <property type="molecule type" value="Genomic_DNA"/>
</dbReference>
<name>A0A821JHE7_9BILA</name>
<dbReference type="AlphaFoldDB" id="A0A821JHE7"/>
<evidence type="ECO:0000313" key="3">
    <source>
        <dbReference type="EMBL" id="CAF4716626.1"/>
    </source>
</evidence>
<evidence type="ECO:0000313" key="5">
    <source>
        <dbReference type="EMBL" id="CAF4733205.1"/>
    </source>
</evidence>
<dbReference type="EMBL" id="CAJOBJ010133683">
    <property type="protein sequence ID" value="CAF4733205.1"/>
    <property type="molecule type" value="Genomic_DNA"/>
</dbReference>
<proteinExistence type="predicted"/>
<keyword evidence="8" id="KW-1185">Reference proteome</keyword>
<evidence type="ECO:0000313" key="8">
    <source>
        <dbReference type="Proteomes" id="UP000663866"/>
    </source>
</evidence>
<evidence type="ECO:0000313" key="2">
    <source>
        <dbReference type="EMBL" id="CAF4560974.1"/>
    </source>
</evidence>
<evidence type="ECO:0000313" key="4">
    <source>
        <dbReference type="EMBL" id="CAF4718097.1"/>
    </source>
</evidence>
<dbReference type="EMBL" id="CAJOBG010104933">
    <property type="protein sequence ID" value="CAF4718097.1"/>
    <property type="molecule type" value="Genomic_DNA"/>
</dbReference>
<feature type="non-terminal residue" evidence="4">
    <location>
        <position position="1"/>
    </location>
</feature>
<dbReference type="Proteomes" id="UP000663866">
    <property type="component" value="Unassembled WGS sequence"/>
</dbReference>